<dbReference type="InterPro" id="IPR003607">
    <property type="entry name" value="HD/PDEase_dom"/>
</dbReference>
<evidence type="ECO:0000256" key="1">
    <source>
        <dbReference type="ARBA" id="ARBA00022723"/>
    </source>
</evidence>
<dbReference type="PROSITE" id="PS51845">
    <property type="entry name" value="PDEASE_I_2"/>
    <property type="match status" value="1"/>
</dbReference>
<dbReference type="GO" id="GO:0046872">
    <property type="term" value="F:metal ion binding"/>
    <property type="evidence" value="ECO:0007669"/>
    <property type="project" value="UniProtKB-KW"/>
</dbReference>
<dbReference type="PANTHER" id="PTHR11347">
    <property type="entry name" value="CYCLIC NUCLEOTIDE PHOSPHODIESTERASE"/>
    <property type="match status" value="1"/>
</dbReference>
<keyword evidence="1" id="KW-0479">Metal-binding</keyword>
<proteinExistence type="predicted"/>
<dbReference type="InterPro" id="IPR036971">
    <property type="entry name" value="PDEase_catalytic_dom_sf"/>
</dbReference>
<evidence type="ECO:0000259" key="4">
    <source>
        <dbReference type="PROSITE" id="PS51845"/>
    </source>
</evidence>
<dbReference type="EMBL" id="FNXT01000449">
    <property type="protein sequence ID" value="SZX64708.1"/>
    <property type="molecule type" value="Genomic_DNA"/>
</dbReference>
<dbReference type="AlphaFoldDB" id="A0A383VGP0"/>
<keyword evidence="3" id="KW-0732">Signal</keyword>
<dbReference type="GO" id="GO:0007165">
    <property type="term" value="P:signal transduction"/>
    <property type="evidence" value="ECO:0007669"/>
    <property type="project" value="InterPro"/>
</dbReference>
<name>A0A383VGP0_TETOB</name>
<keyword evidence="2" id="KW-0378">Hydrolase</keyword>
<evidence type="ECO:0000313" key="6">
    <source>
        <dbReference type="Proteomes" id="UP000256970"/>
    </source>
</evidence>
<protein>
    <recommendedName>
        <fullName evidence="4">PDEase domain-containing protein</fullName>
    </recommendedName>
</protein>
<evidence type="ECO:0000313" key="5">
    <source>
        <dbReference type="EMBL" id="SZX64708.1"/>
    </source>
</evidence>
<dbReference type="STRING" id="3088.A0A383VGP0"/>
<feature type="signal peptide" evidence="3">
    <location>
        <begin position="1"/>
        <end position="32"/>
    </location>
</feature>
<dbReference type="InterPro" id="IPR002073">
    <property type="entry name" value="PDEase_catalytic_dom"/>
</dbReference>
<dbReference type="GO" id="GO:0004114">
    <property type="term" value="F:3',5'-cyclic-nucleotide phosphodiesterase activity"/>
    <property type="evidence" value="ECO:0007669"/>
    <property type="project" value="InterPro"/>
</dbReference>
<sequence>MPAPAPSMGTALLAAIVLVLLLVELVMIPAQAAAWATWLRRSVGYEVNTVFLRLRIYKYLPQLSRTKLLRDMVLIEQQYAAHPYHGPHHAADVVGKCGAMLRRDKAKLRRWMRERVGKGIVGCITERRYALFELAVVLAAAFHDAGHPGLNNGYLQNSQDPRFQAYEYTAERYSEKWFRHEFMQEQTFLNDLPAAEREFVVEVASYAVLKTDMRMHQNVLAMADPEETDPLKRLAALLLHAADLANGADAWSISKLWAQWCHREFHSQGDASKQDHPELTVDTIFDREKANVPASQLYFVEQLVAPTFQALEQCCPATAALGLRGCRANAAQCKAIIEQQAEQQEAMPRLL</sequence>
<reference evidence="5 6" key="1">
    <citation type="submission" date="2016-10" db="EMBL/GenBank/DDBJ databases">
        <authorList>
            <person name="Cai Z."/>
        </authorList>
    </citation>
    <scope>NUCLEOTIDE SEQUENCE [LARGE SCALE GENOMIC DNA]</scope>
</reference>
<evidence type="ECO:0000256" key="2">
    <source>
        <dbReference type="ARBA" id="ARBA00022801"/>
    </source>
</evidence>
<feature type="chain" id="PRO_5016607373" description="PDEase domain-containing protein" evidence="3">
    <location>
        <begin position="33"/>
        <end position="351"/>
    </location>
</feature>
<dbReference type="Proteomes" id="UP000256970">
    <property type="component" value="Unassembled WGS sequence"/>
</dbReference>
<dbReference type="SMART" id="SM00471">
    <property type="entry name" value="HDc"/>
    <property type="match status" value="1"/>
</dbReference>
<organism evidence="5 6">
    <name type="scientific">Tetradesmus obliquus</name>
    <name type="common">Green alga</name>
    <name type="synonym">Acutodesmus obliquus</name>
    <dbReference type="NCBI Taxonomy" id="3088"/>
    <lineage>
        <taxon>Eukaryota</taxon>
        <taxon>Viridiplantae</taxon>
        <taxon>Chlorophyta</taxon>
        <taxon>core chlorophytes</taxon>
        <taxon>Chlorophyceae</taxon>
        <taxon>CS clade</taxon>
        <taxon>Sphaeropleales</taxon>
        <taxon>Scenedesmaceae</taxon>
        <taxon>Tetradesmus</taxon>
    </lineage>
</organism>
<evidence type="ECO:0000256" key="3">
    <source>
        <dbReference type="SAM" id="SignalP"/>
    </source>
</evidence>
<keyword evidence="6" id="KW-1185">Reference proteome</keyword>
<accession>A0A383VGP0</accession>
<feature type="domain" description="PDEase" evidence="4">
    <location>
        <begin position="1"/>
        <end position="340"/>
    </location>
</feature>
<dbReference type="SUPFAM" id="SSF109604">
    <property type="entry name" value="HD-domain/PDEase-like"/>
    <property type="match status" value="1"/>
</dbReference>
<gene>
    <name evidence="5" type="ORF">BQ4739_LOCUS5200</name>
</gene>
<dbReference type="Pfam" id="PF00233">
    <property type="entry name" value="PDEase_I"/>
    <property type="match status" value="1"/>
</dbReference>
<dbReference type="Gene3D" id="1.10.1300.10">
    <property type="entry name" value="3'5'-cyclic nucleotide phosphodiesterase, catalytic domain"/>
    <property type="match status" value="1"/>
</dbReference>